<name>A0ABW8NDG8_9GAMM</name>
<dbReference type="SUPFAM" id="SSF143120">
    <property type="entry name" value="YefM-like"/>
    <property type="match status" value="1"/>
</dbReference>
<dbReference type="PANTHER" id="PTHR33713">
    <property type="entry name" value="ANTITOXIN YAFN-RELATED"/>
    <property type="match status" value="1"/>
</dbReference>
<comment type="caution">
    <text evidence="3">The sequence shown here is derived from an EMBL/GenBank/DDBJ whole genome shotgun (WGS) entry which is preliminary data.</text>
</comment>
<dbReference type="NCBIfam" id="TIGR01552">
    <property type="entry name" value="phd_fam"/>
    <property type="match status" value="1"/>
</dbReference>
<dbReference type="RefSeq" id="WP_369857199.1">
    <property type="nucleotide sequence ID" value="NZ_JBBKTX010000001.1"/>
</dbReference>
<evidence type="ECO:0000256" key="2">
    <source>
        <dbReference type="RuleBase" id="RU362080"/>
    </source>
</evidence>
<evidence type="ECO:0000256" key="1">
    <source>
        <dbReference type="ARBA" id="ARBA00009981"/>
    </source>
</evidence>
<reference evidence="3 4" key="1">
    <citation type="submission" date="2024-03" db="EMBL/GenBank/DDBJ databases">
        <title>High-quality draft genome sequence of Oceanobacter sp. wDCs-4.</title>
        <authorList>
            <person name="Dong C."/>
        </authorList>
    </citation>
    <scope>NUCLEOTIDE SEQUENCE [LARGE SCALE GENOMIC DNA]</scope>
    <source>
        <strain evidence="4">wDCs-4</strain>
    </source>
</reference>
<dbReference type="Proteomes" id="UP001620597">
    <property type="component" value="Unassembled WGS sequence"/>
</dbReference>
<comment type="similarity">
    <text evidence="1 2">Belongs to the phD/YefM antitoxin family.</text>
</comment>
<dbReference type="Pfam" id="PF02604">
    <property type="entry name" value="PhdYeFM_antitox"/>
    <property type="match status" value="1"/>
</dbReference>
<dbReference type="InterPro" id="IPR036165">
    <property type="entry name" value="YefM-like_sf"/>
</dbReference>
<gene>
    <name evidence="3" type="ORF">WG929_01045</name>
</gene>
<sequence>MDAISYTAARANLAKTMERVCNDHSPVIITRKSETPVVMLSLEDYQAMEETAYLLRSPANARHLLESIAELEAGKGTERDLME</sequence>
<proteinExistence type="inferred from homology"/>
<keyword evidence="4" id="KW-1185">Reference proteome</keyword>
<dbReference type="PANTHER" id="PTHR33713:SF6">
    <property type="entry name" value="ANTITOXIN YEFM"/>
    <property type="match status" value="1"/>
</dbReference>
<evidence type="ECO:0000313" key="3">
    <source>
        <dbReference type="EMBL" id="MFK4750983.1"/>
    </source>
</evidence>
<dbReference type="Gene3D" id="6.10.250.330">
    <property type="match status" value="1"/>
</dbReference>
<protein>
    <recommendedName>
        <fullName evidence="2">Antitoxin</fullName>
    </recommendedName>
</protein>
<dbReference type="InterPro" id="IPR006442">
    <property type="entry name" value="Antitoxin_Phd/YefM"/>
</dbReference>
<evidence type="ECO:0000313" key="4">
    <source>
        <dbReference type="Proteomes" id="UP001620597"/>
    </source>
</evidence>
<dbReference type="EMBL" id="JBBKTX010000001">
    <property type="protein sequence ID" value="MFK4750983.1"/>
    <property type="molecule type" value="Genomic_DNA"/>
</dbReference>
<comment type="function">
    <text evidence="2">Antitoxin component of a type II toxin-antitoxin (TA) system.</text>
</comment>
<dbReference type="Gene3D" id="3.40.1620.10">
    <property type="entry name" value="YefM-like domain"/>
    <property type="match status" value="1"/>
</dbReference>
<organism evidence="3 4">
    <name type="scientific">Oceanobacter antarcticus</name>
    <dbReference type="NCBI Taxonomy" id="3133425"/>
    <lineage>
        <taxon>Bacteria</taxon>
        <taxon>Pseudomonadati</taxon>
        <taxon>Pseudomonadota</taxon>
        <taxon>Gammaproteobacteria</taxon>
        <taxon>Oceanospirillales</taxon>
        <taxon>Oceanospirillaceae</taxon>
        <taxon>Oceanobacter</taxon>
    </lineage>
</organism>
<dbReference type="InterPro" id="IPR051405">
    <property type="entry name" value="phD/YefM_antitoxin"/>
</dbReference>
<accession>A0ABW8NDG8</accession>